<dbReference type="Proteomes" id="UP000435187">
    <property type="component" value="Unassembled WGS sequence"/>
</dbReference>
<dbReference type="EMBL" id="WJEE01000020">
    <property type="protein sequence ID" value="MRI66752.1"/>
    <property type="molecule type" value="Genomic_DNA"/>
</dbReference>
<accession>A0A6N7QZW2</accession>
<dbReference type="RefSeq" id="WP_153835422.1">
    <property type="nucleotide sequence ID" value="NZ_JBHUMW010000011.1"/>
</dbReference>
<evidence type="ECO:0000313" key="2">
    <source>
        <dbReference type="Proteomes" id="UP000435187"/>
    </source>
</evidence>
<keyword evidence="2" id="KW-1185">Reference proteome</keyword>
<protein>
    <submittedName>
        <fullName evidence="1">AAA family ATPase</fullName>
    </submittedName>
</protein>
<dbReference type="SUPFAM" id="SSF52540">
    <property type="entry name" value="P-loop containing nucleoside triphosphate hydrolases"/>
    <property type="match status" value="1"/>
</dbReference>
<dbReference type="AlphaFoldDB" id="A0A6N7QZW2"/>
<dbReference type="Gene3D" id="3.40.50.300">
    <property type="entry name" value="P-loop containing nucleotide triphosphate hydrolases"/>
    <property type="match status" value="1"/>
</dbReference>
<evidence type="ECO:0000313" key="1">
    <source>
        <dbReference type="EMBL" id="MRI66752.1"/>
    </source>
</evidence>
<comment type="caution">
    <text evidence="1">The sequence shown here is derived from an EMBL/GenBank/DDBJ whole genome shotgun (WGS) entry which is preliminary data.</text>
</comment>
<dbReference type="Pfam" id="PF13671">
    <property type="entry name" value="AAA_33"/>
    <property type="match status" value="1"/>
</dbReference>
<organism evidence="1 2">
    <name type="scientific">Gracilibacillus thailandensis</name>
    <dbReference type="NCBI Taxonomy" id="563735"/>
    <lineage>
        <taxon>Bacteria</taxon>
        <taxon>Bacillati</taxon>
        <taxon>Bacillota</taxon>
        <taxon>Bacilli</taxon>
        <taxon>Bacillales</taxon>
        <taxon>Bacillaceae</taxon>
        <taxon>Gracilibacillus</taxon>
    </lineage>
</organism>
<proteinExistence type="predicted"/>
<dbReference type="InterPro" id="IPR027417">
    <property type="entry name" value="P-loop_NTPase"/>
</dbReference>
<sequence length="198" mass="23472">MIIWLNGAFGAGKTQTSYELHRRIPHSFVYDPENVGFFLNKNIPKNICKKDFQDYSIWRELNYTTLKYLDSEYDGVIIAPMTIVNPQYFEEIIGRLRNDGVTVHDFVLWASEETLKKRLRKRGERKDSWAEQQIDRCIKGLANDIFQHRIDTDYMSIERVAETIASQSNIELLPDNRNKFKKKLDRIKTQIKHIRFIN</sequence>
<reference evidence="1 2" key="1">
    <citation type="submission" date="2019-10" db="EMBL/GenBank/DDBJ databases">
        <title>Gracilibacillus salitolerans sp. nov., a moderate halophile isolated from a saline soil in northwest China.</title>
        <authorList>
            <person name="Gan L."/>
        </authorList>
    </citation>
    <scope>NUCLEOTIDE SEQUENCE [LARGE SCALE GENOMIC DNA]</scope>
    <source>
        <strain evidence="1 2">TP2-8</strain>
    </source>
</reference>
<gene>
    <name evidence="1" type="ORF">GH885_10455</name>
</gene>
<name>A0A6N7QZW2_9BACI</name>